<dbReference type="Pfam" id="PF04940">
    <property type="entry name" value="BLUF"/>
    <property type="match status" value="1"/>
</dbReference>
<dbReference type="Gene3D" id="3.30.70.100">
    <property type="match status" value="1"/>
</dbReference>
<reference evidence="3 4" key="1">
    <citation type="submission" date="2023-07" db="EMBL/GenBank/DDBJ databases">
        <title>Sequencing the genomes of 1000 actinobacteria strains.</title>
        <authorList>
            <person name="Klenk H.-P."/>
        </authorList>
    </citation>
    <scope>NUCLEOTIDE SEQUENCE [LARGE SCALE GENOMIC DNA]</scope>
    <source>
        <strain evidence="3 4">DSM 44388</strain>
    </source>
</reference>
<keyword evidence="4" id="KW-1185">Reference proteome</keyword>
<comment type="caution">
    <text evidence="3">The sequence shown here is derived from an EMBL/GenBank/DDBJ whole genome shotgun (WGS) entry which is preliminary data.</text>
</comment>
<dbReference type="InterPro" id="IPR036046">
    <property type="entry name" value="Acylphosphatase-like_dom_sf"/>
</dbReference>
<dbReference type="RefSeq" id="WP_307238436.1">
    <property type="nucleotide sequence ID" value="NZ_JAUSQZ010000001.1"/>
</dbReference>
<proteinExistence type="predicted"/>
<feature type="region of interest" description="Disordered" evidence="1">
    <location>
        <begin position="142"/>
        <end position="179"/>
    </location>
</feature>
<evidence type="ECO:0000256" key="1">
    <source>
        <dbReference type="SAM" id="MobiDB-lite"/>
    </source>
</evidence>
<accession>A0ABT9NX95</accession>
<dbReference type="Proteomes" id="UP001235712">
    <property type="component" value="Unassembled WGS sequence"/>
</dbReference>
<protein>
    <recommendedName>
        <fullName evidence="2">BLUF domain-containing protein</fullName>
    </recommendedName>
</protein>
<evidence type="ECO:0000313" key="3">
    <source>
        <dbReference type="EMBL" id="MDP9825051.1"/>
    </source>
</evidence>
<feature type="domain" description="BLUF" evidence="2">
    <location>
        <begin position="5"/>
        <end position="102"/>
    </location>
</feature>
<gene>
    <name evidence="3" type="ORF">J2S57_000800</name>
</gene>
<evidence type="ECO:0000313" key="4">
    <source>
        <dbReference type="Proteomes" id="UP001235712"/>
    </source>
</evidence>
<dbReference type="EMBL" id="JAUSQZ010000001">
    <property type="protein sequence ID" value="MDP9825051.1"/>
    <property type="molecule type" value="Genomic_DNA"/>
</dbReference>
<dbReference type="SMART" id="SM01034">
    <property type="entry name" value="BLUF"/>
    <property type="match status" value="1"/>
</dbReference>
<dbReference type="PROSITE" id="PS50925">
    <property type="entry name" value="BLUF"/>
    <property type="match status" value="1"/>
</dbReference>
<dbReference type="InterPro" id="IPR007024">
    <property type="entry name" value="BLUF_domain"/>
</dbReference>
<name>A0ABT9NX95_9ACTN</name>
<organism evidence="3 4">
    <name type="scientific">Kineosporia succinea</name>
    <dbReference type="NCBI Taxonomy" id="84632"/>
    <lineage>
        <taxon>Bacteria</taxon>
        <taxon>Bacillati</taxon>
        <taxon>Actinomycetota</taxon>
        <taxon>Actinomycetes</taxon>
        <taxon>Kineosporiales</taxon>
        <taxon>Kineosporiaceae</taxon>
        <taxon>Kineosporia</taxon>
    </lineage>
</organism>
<evidence type="ECO:0000259" key="2">
    <source>
        <dbReference type="PROSITE" id="PS50925"/>
    </source>
</evidence>
<sequence length="204" mass="22415">MIERPYQLVYVSSAAVDLTERELETILGSGRQHNAATGLTGLLVHVHDERAGRAWFVQQLEGNRDDVEQTYHRISLDELHSGVTVLHRIDSGARMFAPDPVRLVTLQAAEVRRRVRVPGGPLSQLLHDRSLVLALISSCATGSDPNEPGGDEPTAFPARVTPGAPGDRPATTSVVEESPRDLLVRERVLDPHRGAVLPVRRRRP</sequence>
<dbReference type="SUPFAM" id="SSF54975">
    <property type="entry name" value="Acylphosphatase/BLUF domain-like"/>
    <property type="match status" value="1"/>
</dbReference>